<sequence length="158" mass="17503">MVTLSVGQSNITLVFNARNLYVTGWRNNVTGEYWRLGAGPERLPQQNGDTHNRNWLNYTDMERAGQVDRGSLAITMGSIQGAVSELSNPRANDRDRARGLLILVQAFAEGEPVQRRQQLDAESHEPGSLDRRRALHDDAGDRRPTGRGAAEVGRSPQV</sequence>
<dbReference type="InterPro" id="IPR036041">
    <property type="entry name" value="Ribosome-inact_prot_sf"/>
</dbReference>
<evidence type="ECO:0000313" key="3">
    <source>
        <dbReference type="Proteomes" id="UP000280197"/>
    </source>
</evidence>
<evidence type="ECO:0000256" key="1">
    <source>
        <dbReference type="SAM" id="MobiDB-lite"/>
    </source>
</evidence>
<feature type="compositionally biased region" description="Basic and acidic residues" evidence="1">
    <location>
        <begin position="112"/>
        <end position="144"/>
    </location>
</feature>
<dbReference type="KEGG" id="saqu:EJC51_44910"/>
<evidence type="ECO:0000313" key="2">
    <source>
        <dbReference type="EMBL" id="AZP22586.1"/>
    </source>
</evidence>
<reference evidence="2 3" key="1">
    <citation type="submission" date="2018-12" db="EMBL/GenBank/DDBJ databases">
        <authorList>
            <person name="Li K."/>
        </authorList>
    </citation>
    <scope>NUCLEOTIDE SEQUENCE [LARGE SCALE GENOMIC DNA]</scope>
    <source>
        <strain evidence="3">CR22</strain>
    </source>
</reference>
<dbReference type="GO" id="GO:0030598">
    <property type="term" value="F:rRNA N-glycosylase activity"/>
    <property type="evidence" value="ECO:0007669"/>
    <property type="project" value="InterPro"/>
</dbReference>
<accession>A0A3S9IE13</accession>
<organism evidence="2 3">
    <name type="scientific">Streptomyces aquilus</name>
    <dbReference type="NCBI Taxonomy" id="2548456"/>
    <lineage>
        <taxon>Bacteria</taxon>
        <taxon>Bacillati</taxon>
        <taxon>Actinomycetota</taxon>
        <taxon>Actinomycetes</taxon>
        <taxon>Kitasatosporales</taxon>
        <taxon>Streptomycetaceae</taxon>
        <taxon>Streptomyces</taxon>
    </lineage>
</organism>
<dbReference type="AlphaFoldDB" id="A0A3S9IE13"/>
<dbReference type="InterPro" id="IPR016138">
    <property type="entry name" value="Ribosome_inactivat_prot_sub1"/>
</dbReference>
<dbReference type="SUPFAM" id="SSF56371">
    <property type="entry name" value="Ribosome inactivating proteins (RIP)"/>
    <property type="match status" value="1"/>
</dbReference>
<dbReference type="Gene3D" id="3.40.420.10">
    <property type="entry name" value="Ricin (A subunit), domain 1"/>
    <property type="match status" value="1"/>
</dbReference>
<dbReference type="EMBL" id="CP034463">
    <property type="protein sequence ID" value="AZP22586.1"/>
    <property type="molecule type" value="Genomic_DNA"/>
</dbReference>
<dbReference type="InterPro" id="IPR001574">
    <property type="entry name" value="Ribosome_inactivat_prot"/>
</dbReference>
<feature type="region of interest" description="Disordered" evidence="1">
    <location>
        <begin position="112"/>
        <end position="158"/>
    </location>
</feature>
<dbReference type="Pfam" id="PF00161">
    <property type="entry name" value="RIP"/>
    <property type="match status" value="1"/>
</dbReference>
<dbReference type="Proteomes" id="UP000280197">
    <property type="component" value="Chromosome"/>
</dbReference>
<name>A0A3S9IE13_9ACTN</name>
<dbReference type="GO" id="GO:0017148">
    <property type="term" value="P:negative regulation of translation"/>
    <property type="evidence" value="ECO:0007669"/>
    <property type="project" value="InterPro"/>
</dbReference>
<protein>
    <submittedName>
        <fullName evidence="2">Uncharacterized protein</fullName>
    </submittedName>
</protein>
<gene>
    <name evidence="2" type="ORF">EJC51_44910</name>
</gene>
<proteinExistence type="predicted"/>
<keyword evidence="3" id="KW-1185">Reference proteome</keyword>
<dbReference type="RefSeq" id="WP_126276388.1">
    <property type="nucleotide sequence ID" value="NZ_CP034463.1"/>
</dbReference>